<dbReference type="PANTHER" id="PTHR43610:SF1">
    <property type="entry name" value="N-ACETYLTRANSFERASE DOMAIN-CONTAINING PROTEIN"/>
    <property type="match status" value="1"/>
</dbReference>
<comment type="caution">
    <text evidence="2">The sequence shown here is derived from an EMBL/GenBank/DDBJ whole genome shotgun (WGS) entry which is preliminary data.</text>
</comment>
<dbReference type="RefSeq" id="WP_035195189.1">
    <property type="nucleotide sequence ID" value="NZ_JJRY01000006.1"/>
</dbReference>
<feature type="domain" description="N-acetyltransferase" evidence="1">
    <location>
        <begin position="17"/>
        <end position="174"/>
    </location>
</feature>
<evidence type="ECO:0000313" key="2">
    <source>
        <dbReference type="EMBL" id="KEF38684.1"/>
    </source>
</evidence>
<dbReference type="Proteomes" id="UP000027936">
    <property type="component" value="Unassembled WGS sequence"/>
</dbReference>
<dbReference type="InterPro" id="IPR000182">
    <property type="entry name" value="GNAT_dom"/>
</dbReference>
<dbReference type="GO" id="GO:0016747">
    <property type="term" value="F:acyltransferase activity, transferring groups other than amino-acyl groups"/>
    <property type="evidence" value="ECO:0007669"/>
    <property type="project" value="InterPro"/>
</dbReference>
<dbReference type="InterPro" id="IPR016181">
    <property type="entry name" value="Acyl_CoA_acyltransferase"/>
</dbReference>
<dbReference type="EMBL" id="JJRY01000006">
    <property type="protein sequence ID" value="KEF38684.1"/>
    <property type="molecule type" value="Genomic_DNA"/>
</dbReference>
<keyword evidence="2" id="KW-0687">Ribonucleoprotein</keyword>
<sequence>MINEFYKKQIILENQLVKLIPFEEKYKEQLKDIIYDEEVYYSVECRNDEELQKYIDDTINQRMMGNAYPFLVIDKRTNEVAGSTRYGYIQFHNKRLEIGWTWYGKSYRGTGLNKACKFELLKFAFEVMEFRRVQFSADVRNIHSQKAIQKLGATKEGIFRANYIDTYGISRDDVYFSIVHTDWNEIKNRVFKEFI</sequence>
<name>A0A072NM06_SCHAZ</name>
<dbReference type="PANTHER" id="PTHR43610">
    <property type="entry name" value="BLL6696 PROTEIN"/>
    <property type="match status" value="1"/>
</dbReference>
<organism evidence="2 3">
    <name type="scientific">Schinkia azotoformans MEV2011</name>
    <dbReference type="NCBI Taxonomy" id="1348973"/>
    <lineage>
        <taxon>Bacteria</taxon>
        <taxon>Bacillati</taxon>
        <taxon>Bacillota</taxon>
        <taxon>Bacilli</taxon>
        <taxon>Bacillales</taxon>
        <taxon>Bacillaceae</taxon>
        <taxon>Calidifontibacillus/Schinkia group</taxon>
        <taxon>Schinkia</taxon>
    </lineage>
</organism>
<dbReference type="AlphaFoldDB" id="A0A072NM06"/>
<evidence type="ECO:0000313" key="3">
    <source>
        <dbReference type="Proteomes" id="UP000027936"/>
    </source>
</evidence>
<evidence type="ECO:0000259" key="1">
    <source>
        <dbReference type="PROSITE" id="PS51186"/>
    </source>
</evidence>
<gene>
    <name evidence="2" type="ORF">M670_01895</name>
</gene>
<dbReference type="Gene3D" id="3.40.630.30">
    <property type="match status" value="1"/>
</dbReference>
<dbReference type="SUPFAM" id="SSF55729">
    <property type="entry name" value="Acyl-CoA N-acyltransferases (Nat)"/>
    <property type="match status" value="1"/>
</dbReference>
<dbReference type="PATRIC" id="fig|1348973.3.peg.1844"/>
<dbReference type="GO" id="GO:0005840">
    <property type="term" value="C:ribosome"/>
    <property type="evidence" value="ECO:0007669"/>
    <property type="project" value="UniProtKB-KW"/>
</dbReference>
<keyword evidence="2" id="KW-0689">Ribosomal protein</keyword>
<accession>A0A072NM06</accession>
<reference evidence="2 3" key="1">
    <citation type="submission" date="2014-04" db="EMBL/GenBank/DDBJ databases">
        <title>Draft genome sequence of Bacillus azotoformans MEV2011, a (co-) denitrifying strain unable to grow in the presence of oxygen.</title>
        <authorList>
            <person name="Nielsen M."/>
            <person name="Schreiber L."/>
            <person name="Finster K."/>
            <person name="Schramm A."/>
        </authorList>
    </citation>
    <scope>NUCLEOTIDE SEQUENCE [LARGE SCALE GENOMIC DNA]</scope>
    <source>
        <strain evidence="2 3">MEV2011</strain>
    </source>
</reference>
<keyword evidence="2" id="KW-0808">Transferase</keyword>
<proteinExistence type="predicted"/>
<protein>
    <submittedName>
        <fullName evidence="2">Acetyltransferase, ribosomal protein N-acetylase</fullName>
    </submittedName>
</protein>
<dbReference type="PROSITE" id="PS51186">
    <property type="entry name" value="GNAT"/>
    <property type="match status" value="1"/>
</dbReference>
<dbReference type="Pfam" id="PF13302">
    <property type="entry name" value="Acetyltransf_3"/>
    <property type="match status" value="1"/>
</dbReference>